<evidence type="ECO:0000256" key="1">
    <source>
        <dbReference type="ARBA" id="ARBA00001970"/>
    </source>
</evidence>
<feature type="transmembrane region" description="Helical" evidence="11">
    <location>
        <begin position="329"/>
        <end position="346"/>
    </location>
</feature>
<evidence type="ECO:0000256" key="3">
    <source>
        <dbReference type="ARBA" id="ARBA00022448"/>
    </source>
</evidence>
<dbReference type="CDD" id="cd08760">
    <property type="entry name" value="Cyt_b561_FRRS1_like"/>
    <property type="match status" value="1"/>
</dbReference>
<reference evidence="13 14" key="1">
    <citation type="submission" date="2024-10" db="EMBL/GenBank/DDBJ databases">
        <title>Updated reference genomes for cyclostephanoid diatoms.</title>
        <authorList>
            <person name="Roberts W.R."/>
            <person name="Alverson A.J."/>
        </authorList>
    </citation>
    <scope>NUCLEOTIDE SEQUENCE [LARGE SCALE GENOMIC DNA]</scope>
    <source>
        <strain evidence="13 14">AJA228-03</strain>
    </source>
</reference>
<dbReference type="InterPro" id="IPR006593">
    <property type="entry name" value="Cyt_b561/ferric_Rdtase_TM"/>
</dbReference>
<dbReference type="PANTHER" id="PTHR15422">
    <property type="entry name" value="OS05G0565100 PROTEIN"/>
    <property type="match status" value="1"/>
</dbReference>
<accession>A0ABD3RGP8</accession>
<evidence type="ECO:0000256" key="7">
    <source>
        <dbReference type="ARBA" id="ARBA00022982"/>
    </source>
</evidence>
<protein>
    <recommendedName>
        <fullName evidence="12">Cytochrome b561 domain-containing protein</fullName>
    </recommendedName>
</protein>
<keyword evidence="3" id="KW-0813">Transport</keyword>
<evidence type="ECO:0000256" key="6">
    <source>
        <dbReference type="ARBA" id="ARBA00022723"/>
    </source>
</evidence>
<dbReference type="AlphaFoldDB" id="A0ABD3RGP8"/>
<feature type="transmembrane region" description="Helical" evidence="11">
    <location>
        <begin position="214"/>
        <end position="238"/>
    </location>
</feature>
<evidence type="ECO:0000256" key="10">
    <source>
        <dbReference type="ARBA" id="ARBA00023136"/>
    </source>
</evidence>
<feature type="transmembrane region" description="Helical" evidence="11">
    <location>
        <begin position="258"/>
        <end position="276"/>
    </location>
</feature>
<evidence type="ECO:0000256" key="9">
    <source>
        <dbReference type="ARBA" id="ARBA00023004"/>
    </source>
</evidence>
<evidence type="ECO:0000256" key="2">
    <source>
        <dbReference type="ARBA" id="ARBA00004141"/>
    </source>
</evidence>
<evidence type="ECO:0000256" key="11">
    <source>
        <dbReference type="SAM" id="Phobius"/>
    </source>
</evidence>
<gene>
    <name evidence="13" type="ORF">ACHAXA_005377</name>
</gene>
<evidence type="ECO:0000259" key="12">
    <source>
        <dbReference type="SMART" id="SM00665"/>
    </source>
</evidence>
<keyword evidence="4" id="KW-0349">Heme</keyword>
<evidence type="ECO:0000256" key="4">
    <source>
        <dbReference type="ARBA" id="ARBA00022617"/>
    </source>
</evidence>
<keyword evidence="7" id="KW-0249">Electron transport</keyword>
<feature type="transmembrane region" description="Helical" evidence="11">
    <location>
        <begin position="366"/>
        <end position="384"/>
    </location>
</feature>
<dbReference type="InterPro" id="IPR045150">
    <property type="entry name" value="CYB561D1/2"/>
</dbReference>
<dbReference type="Gene3D" id="1.20.120.1770">
    <property type="match status" value="1"/>
</dbReference>
<proteinExistence type="predicted"/>
<dbReference type="EMBL" id="JALLPB020000290">
    <property type="protein sequence ID" value="KAL3810961.1"/>
    <property type="molecule type" value="Genomic_DNA"/>
</dbReference>
<feature type="domain" description="Cytochrome b561" evidence="12">
    <location>
        <begin position="185"/>
        <end position="350"/>
    </location>
</feature>
<evidence type="ECO:0000313" key="13">
    <source>
        <dbReference type="EMBL" id="KAL3810961.1"/>
    </source>
</evidence>
<dbReference type="SMART" id="SM00665">
    <property type="entry name" value="B561"/>
    <property type="match status" value="1"/>
</dbReference>
<keyword evidence="5 11" id="KW-0812">Transmembrane</keyword>
<comment type="cofactor">
    <cofactor evidence="1">
        <name>heme b</name>
        <dbReference type="ChEBI" id="CHEBI:60344"/>
    </cofactor>
</comment>
<keyword evidence="6" id="KW-0479">Metal-binding</keyword>
<name>A0ABD3RGP8_9STRA</name>
<dbReference type="GO" id="GO:0046872">
    <property type="term" value="F:metal ion binding"/>
    <property type="evidence" value="ECO:0007669"/>
    <property type="project" value="UniProtKB-KW"/>
</dbReference>
<sequence>MTPSKIFLLRNYSQVAFRFPSGLPQYLLLDLGNTKSVSSIEGDESTATTTTTMMTTTIAFSLAIIVSLSSSSAVVVSLEERHGGVDEGSLLPHHSRRSLEDSGALLCPDDVLECPGGGIYLERNPENGCEFGDCPDDYGIVRSNNTDDVLLIDDGDMHRNESVVDVYNDIEYNDHDDSVRSAWIAHGIIGALVFGLLVPTSISSALFRDYMPSHWIYVHVGINSLVFVMTVAGVSVAVTTMHGMGVPWEGHMKEVHHVVGLTLLMMVSFQTANGFLRPPREYESDDLANAAIDNDDAHLPSYPIGASSTIRSRTNGFVAGLTLRKMWHIMHASTGLFVFGLGSYQVQGGLGLYALRYGVPDYGSAYVGYVCWLIGVIACVKLWMACRRRKSMPNFSE</sequence>
<dbReference type="GO" id="GO:0016020">
    <property type="term" value="C:membrane"/>
    <property type="evidence" value="ECO:0007669"/>
    <property type="project" value="UniProtKB-SubCell"/>
</dbReference>
<keyword evidence="14" id="KW-1185">Reference proteome</keyword>
<keyword evidence="8 11" id="KW-1133">Transmembrane helix</keyword>
<evidence type="ECO:0000313" key="14">
    <source>
        <dbReference type="Proteomes" id="UP001530377"/>
    </source>
</evidence>
<dbReference type="PANTHER" id="PTHR15422:SF24">
    <property type="entry name" value="DOMON RELATED DOMAIN-CONTAINING PROTEIN"/>
    <property type="match status" value="1"/>
</dbReference>
<dbReference type="Proteomes" id="UP001530377">
    <property type="component" value="Unassembled WGS sequence"/>
</dbReference>
<evidence type="ECO:0000256" key="5">
    <source>
        <dbReference type="ARBA" id="ARBA00022692"/>
    </source>
</evidence>
<keyword evidence="9" id="KW-0408">Iron</keyword>
<organism evidence="13 14">
    <name type="scientific">Cyclostephanos tholiformis</name>
    <dbReference type="NCBI Taxonomy" id="382380"/>
    <lineage>
        <taxon>Eukaryota</taxon>
        <taxon>Sar</taxon>
        <taxon>Stramenopiles</taxon>
        <taxon>Ochrophyta</taxon>
        <taxon>Bacillariophyta</taxon>
        <taxon>Coscinodiscophyceae</taxon>
        <taxon>Thalassiosirophycidae</taxon>
        <taxon>Stephanodiscales</taxon>
        <taxon>Stephanodiscaceae</taxon>
        <taxon>Cyclostephanos</taxon>
    </lineage>
</organism>
<feature type="transmembrane region" description="Helical" evidence="11">
    <location>
        <begin position="58"/>
        <end position="78"/>
    </location>
</feature>
<keyword evidence="10 11" id="KW-0472">Membrane</keyword>
<evidence type="ECO:0000256" key="8">
    <source>
        <dbReference type="ARBA" id="ARBA00022989"/>
    </source>
</evidence>
<feature type="transmembrane region" description="Helical" evidence="11">
    <location>
        <begin position="183"/>
        <end position="207"/>
    </location>
</feature>
<comment type="caution">
    <text evidence="13">The sequence shown here is derived from an EMBL/GenBank/DDBJ whole genome shotgun (WGS) entry which is preliminary data.</text>
</comment>
<comment type="subcellular location">
    <subcellularLocation>
        <location evidence="2">Membrane</location>
        <topology evidence="2">Multi-pass membrane protein</topology>
    </subcellularLocation>
</comment>